<feature type="domain" description="HTH cro/C1-type" evidence="4">
    <location>
        <begin position="20"/>
        <end position="74"/>
    </location>
</feature>
<evidence type="ECO:0000313" key="6">
    <source>
        <dbReference type="Proteomes" id="UP000284557"/>
    </source>
</evidence>
<evidence type="ECO:0000259" key="4">
    <source>
        <dbReference type="PROSITE" id="PS50943"/>
    </source>
</evidence>
<evidence type="ECO:0000256" key="2">
    <source>
        <dbReference type="ARBA" id="ARBA00023125"/>
    </source>
</evidence>
<comment type="caution">
    <text evidence="5">The sequence shown here is derived from an EMBL/GenBank/DDBJ whole genome shotgun (WGS) entry which is preliminary data.</text>
</comment>
<accession>A0ABD7HHE6</accession>
<dbReference type="Gene3D" id="1.10.260.40">
    <property type="entry name" value="lambda repressor-like DNA-binding domains"/>
    <property type="match status" value="1"/>
</dbReference>
<dbReference type="InterPro" id="IPR050807">
    <property type="entry name" value="TransReg_Diox_bact_type"/>
</dbReference>
<protein>
    <submittedName>
        <fullName evidence="5">XRE family transcriptional regulator</fullName>
    </submittedName>
</protein>
<gene>
    <name evidence="5" type="ORF">D2E76_25150</name>
</gene>
<dbReference type="InterPro" id="IPR010982">
    <property type="entry name" value="Lambda_DNA-bd_dom_sf"/>
</dbReference>
<dbReference type="Proteomes" id="UP000284557">
    <property type="component" value="Unassembled WGS sequence"/>
</dbReference>
<sequence>MPAPSQSPVSPATQEFGRRVVARRHELGLSQEKAAEVIGLHWTYLGQVERGRRNITLNNIVKIAVGLGVDPGELVKALPRDAAR</sequence>
<dbReference type="CDD" id="cd00093">
    <property type="entry name" value="HTH_XRE"/>
    <property type="match status" value="1"/>
</dbReference>
<proteinExistence type="predicted"/>
<keyword evidence="2" id="KW-0238">DNA-binding</keyword>
<evidence type="ECO:0000313" key="5">
    <source>
        <dbReference type="EMBL" id="RIT29535.1"/>
    </source>
</evidence>
<dbReference type="EMBL" id="QXBN01000031">
    <property type="protein sequence ID" value="RIT29535.1"/>
    <property type="molecule type" value="Genomic_DNA"/>
</dbReference>
<dbReference type="RefSeq" id="WP_074336911.1">
    <property type="nucleotide sequence ID" value="NZ_CP029076.1"/>
</dbReference>
<dbReference type="PANTHER" id="PTHR46797">
    <property type="entry name" value="HTH-TYPE TRANSCRIPTIONAL REGULATOR"/>
    <property type="match status" value="1"/>
</dbReference>
<dbReference type="InterPro" id="IPR001387">
    <property type="entry name" value="Cro/C1-type_HTH"/>
</dbReference>
<reference evidence="5 6" key="1">
    <citation type="submission" date="2018-08" db="EMBL/GenBank/DDBJ databases">
        <title>Linezolid Resistance in Mycobacterium abscessus: MIC Distribution and Comprehensive Investigation of Resistance Mechanisms.</title>
        <authorList>
            <person name="Ye M."/>
            <person name="Xu L."/>
            <person name="Zou Y."/>
            <person name="Li B."/>
            <person name="Guo Q."/>
            <person name="Zhang Y."/>
            <person name="Zhan M."/>
            <person name="Xu B."/>
            <person name="Yu F."/>
            <person name="Zhang Z."/>
            <person name="Chu H."/>
        </authorList>
    </citation>
    <scope>NUCLEOTIDE SEQUENCE [LARGE SCALE GENOMIC DNA]</scope>
    <source>
        <strain evidence="5 6">G143</strain>
    </source>
</reference>
<organism evidence="5 6">
    <name type="scientific">Mycobacteroides abscessus</name>
    <dbReference type="NCBI Taxonomy" id="36809"/>
    <lineage>
        <taxon>Bacteria</taxon>
        <taxon>Bacillati</taxon>
        <taxon>Actinomycetota</taxon>
        <taxon>Actinomycetes</taxon>
        <taxon>Mycobacteriales</taxon>
        <taxon>Mycobacteriaceae</taxon>
        <taxon>Mycobacteroides</taxon>
    </lineage>
</organism>
<keyword evidence="1" id="KW-0805">Transcription regulation</keyword>
<dbReference type="PROSITE" id="PS50943">
    <property type="entry name" value="HTH_CROC1"/>
    <property type="match status" value="1"/>
</dbReference>
<dbReference type="Pfam" id="PF01381">
    <property type="entry name" value="HTH_3"/>
    <property type="match status" value="1"/>
</dbReference>
<dbReference type="GO" id="GO:0003677">
    <property type="term" value="F:DNA binding"/>
    <property type="evidence" value="ECO:0007669"/>
    <property type="project" value="UniProtKB-KW"/>
</dbReference>
<keyword evidence="3" id="KW-0804">Transcription</keyword>
<name>A0ABD7HHE6_9MYCO</name>
<evidence type="ECO:0000256" key="3">
    <source>
        <dbReference type="ARBA" id="ARBA00023163"/>
    </source>
</evidence>
<evidence type="ECO:0000256" key="1">
    <source>
        <dbReference type="ARBA" id="ARBA00023015"/>
    </source>
</evidence>
<dbReference type="PANTHER" id="PTHR46797:SF23">
    <property type="entry name" value="HTH-TYPE TRANSCRIPTIONAL REGULATOR SUTR"/>
    <property type="match status" value="1"/>
</dbReference>
<dbReference type="SUPFAM" id="SSF47413">
    <property type="entry name" value="lambda repressor-like DNA-binding domains"/>
    <property type="match status" value="1"/>
</dbReference>
<dbReference type="SMART" id="SM00530">
    <property type="entry name" value="HTH_XRE"/>
    <property type="match status" value="1"/>
</dbReference>
<dbReference type="AlphaFoldDB" id="A0ABD7HHE6"/>